<evidence type="ECO:0000313" key="1">
    <source>
        <dbReference type="Proteomes" id="UP000035681"/>
    </source>
</evidence>
<sequence length="70" mass="8006">MNNEIFAKLENINKDVLLNKASMKIIKKNPCLEEINKENLQKDLLAENEIGFYSVDGEICYSNGFVINVK</sequence>
<keyword evidence="1" id="KW-1185">Reference proteome</keyword>
<reference evidence="2" key="1">
    <citation type="submission" date="2024-02" db="UniProtKB">
        <authorList>
            <consortium name="WormBaseParasite"/>
        </authorList>
    </citation>
    <scope>IDENTIFICATION</scope>
</reference>
<protein>
    <submittedName>
        <fullName evidence="2">Uncharacterized protein</fullName>
    </submittedName>
</protein>
<name>A0AAF5PFQ1_STRER</name>
<dbReference type="Proteomes" id="UP000035681">
    <property type="component" value="Unplaced"/>
</dbReference>
<evidence type="ECO:0000313" key="2">
    <source>
        <dbReference type="WBParaSite" id="mrna-40"/>
    </source>
</evidence>
<proteinExistence type="predicted"/>
<dbReference type="WBParaSite" id="mrna-40">
    <property type="protein sequence ID" value="mrna-40"/>
    <property type="gene ID" value="nbisL1-mrna-40"/>
</dbReference>
<accession>A0AAF5PFQ1</accession>
<organism evidence="1 2">
    <name type="scientific">Strongyloides stercoralis</name>
    <name type="common">Threadworm</name>
    <dbReference type="NCBI Taxonomy" id="6248"/>
    <lineage>
        <taxon>Eukaryota</taxon>
        <taxon>Metazoa</taxon>
        <taxon>Ecdysozoa</taxon>
        <taxon>Nematoda</taxon>
        <taxon>Chromadorea</taxon>
        <taxon>Rhabditida</taxon>
        <taxon>Tylenchina</taxon>
        <taxon>Panagrolaimomorpha</taxon>
        <taxon>Strongyloidoidea</taxon>
        <taxon>Strongyloididae</taxon>
        <taxon>Strongyloides</taxon>
    </lineage>
</organism>
<dbReference type="AlphaFoldDB" id="A0AAF5PFQ1"/>